<feature type="non-terminal residue" evidence="1">
    <location>
        <position position="308"/>
    </location>
</feature>
<protein>
    <recommendedName>
        <fullName evidence="2">DUF1015 domain-containing protein</fullName>
    </recommendedName>
</protein>
<proteinExistence type="predicted"/>
<gene>
    <name evidence="1" type="ORF">S06H3_02614</name>
</gene>
<dbReference type="PANTHER" id="PTHR36454:SF1">
    <property type="entry name" value="DUF1015 DOMAIN-CONTAINING PROTEIN"/>
    <property type="match status" value="1"/>
</dbReference>
<comment type="caution">
    <text evidence="1">The sequence shown here is derived from an EMBL/GenBank/DDBJ whole genome shotgun (WGS) entry which is preliminary data.</text>
</comment>
<dbReference type="PANTHER" id="PTHR36454">
    <property type="entry name" value="LMO2823 PROTEIN"/>
    <property type="match status" value="1"/>
</dbReference>
<dbReference type="EMBL" id="BARV01000779">
    <property type="protein sequence ID" value="GAI02010.1"/>
    <property type="molecule type" value="Genomic_DNA"/>
</dbReference>
<evidence type="ECO:0000313" key="1">
    <source>
        <dbReference type="EMBL" id="GAI02010.1"/>
    </source>
</evidence>
<dbReference type="Pfam" id="PF06245">
    <property type="entry name" value="DUF1015"/>
    <property type="match status" value="1"/>
</dbReference>
<name>X1LI24_9ZZZZ</name>
<evidence type="ECO:0008006" key="2">
    <source>
        <dbReference type="Google" id="ProtNLM"/>
    </source>
</evidence>
<reference evidence="1" key="1">
    <citation type="journal article" date="2014" name="Front. Microbiol.">
        <title>High frequency of phylogenetically diverse reductive dehalogenase-homologous genes in deep subseafloor sedimentary metagenomes.</title>
        <authorList>
            <person name="Kawai M."/>
            <person name="Futagami T."/>
            <person name="Toyoda A."/>
            <person name="Takaki Y."/>
            <person name="Nishi S."/>
            <person name="Hori S."/>
            <person name="Arai W."/>
            <person name="Tsubouchi T."/>
            <person name="Morono Y."/>
            <person name="Uchiyama I."/>
            <person name="Ito T."/>
            <person name="Fujiyama A."/>
            <person name="Inagaki F."/>
            <person name="Takami H."/>
        </authorList>
    </citation>
    <scope>NUCLEOTIDE SEQUENCE</scope>
    <source>
        <strain evidence="1">Expedition CK06-06</strain>
    </source>
</reference>
<dbReference type="AlphaFoldDB" id="X1LI24"/>
<accession>X1LI24</accession>
<organism evidence="1">
    <name type="scientific">marine sediment metagenome</name>
    <dbReference type="NCBI Taxonomy" id="412755"/>
    <lineage>
        <taxon>unclassified sequences</taxon>
        <taxon>metagenomes</taxon>
        <taxon>ecological metagenomes</taxon>
    </lineage>
</organism>
<dbReference type="InterPro" id="IPR008323">
    <property type="entry name" value="UCP033563"/>
</dbReference>
<sequence>MAEIRPFRGVHYNQLLIGDLSQVICSPYDIITPPLQQELYRRSQYNFVRLEHSRELPQDTVMDNKYTRPAATLRQWLKQGVLKVDEVPAIYLHDHSFTHQGKEYRRRGIIVCVRLEEGGKKVVRPHEGTLAEPKNDRLNLLRELQANTSPILALFEDQGQRLSSLLAAQEPKNKPLISLTSANGEGHNIWAITESQVVNQIGNSLAEQPLYIADGHHRYESALAYQRERVARSSLASEDEAFNFVMMTLVDFSDPGLIILPPHRLVRGISKSILNGLMAKLRAFFEIEELPLSVPSVWQQADDLLMET</sequence>